<evidence type="ECO:0000313" key="3">
    <source>
        <dbReference type="Proteomes" id="UP001152888"/>
    </source>
</evidence>
<evidence type="ECO:0000256" key="1">
    <source>
        <dbReference type="SAM" id="SignalP"/>
    </source>
</evidence>
<feature type="chain" id="PRO_5040327674" evidence="1">
    <location>
        <begin position="20"/>
        <end position="38"/>
    </location>
</feature>
<proteinExistence type="predicted"/>
<dbReference type="EMBL" id="CAKOFQ010006711">
    <property type="protein sequence ID" value="CAH1963909.1"/>
    <property type="molecule type" value="Genomic_DNA"/>
</dbReference>
<sequence>MYKHILVFIFIMINLYSQGYPPRRSKRLTGICILSDMS</sequence>
<name>A0A9P0P0I0_ACAOB</name>
<evidence type="ECO:0000313" key="2">
    <source>
        <dbReference type="EMBL" id="CAH1963909.1"/>
    </source>
</evidence>
<accession>A0A9P0P0I0</accession>
<feature type="signal peptide" evidence="1">
    <location>
        <begin position="1"/>
        <end position="19"/>
    </location>
</feature>
<reference evidence="2" key="1">
    <citation type="submission" date="2022-03" db="EMBL/GenBank/DDBJ databases">
        <authorList>
            <person name="Sayadi A."/>
        </authorList>
    </citation>
    <scope>NUCLEOTIDE SEQUENCE</scope>
</reference>
<protein>
    <submittedName>
        <fullName evidence="2">Uncharacterized protein</fullName>
    </submittedName>
</protein>
<organism evidence="2 3">
    <name type="scientific">Acanthoscelides obtectus</name>
    <name type="common">Bean weevil</name>
    <name type="synonym">Bruchus obtectus</name>
    <dbReference type="NCBI Taxonomy" id="200917"/>
    <lineage>
        <taxon>Eukaryota</taxon>
        <taxon>Metazoa</taxon>
        <taxon>Ecdysozoa</taxon>
        <taxon>Arthropoda</taxon>
        <taxon>Hexapoda</taxon>
        <taxon>Insecta</taxon>
        <taxon>Pterygota</taxon>
        <taxon>Neoptera</taxon>
        <taxon>Endopterygota</taxon>
        <taxon>Coleoptera</taxon>
        <taxon>Polyphaga</taxon>
        <taxon>Cucujiformia</taxon>
        <taxon>Chrysomeloidea</taxon>
        <taxon>Chrysomelidae</taxon>
        <taxon>Bruchinae</taxon>
        <taxon>Bruchini</taxon>
        <taxon>Acanthoscelides</taxon>
    </lineage>
</organism>
<keyword evidence="1" id="KW-0732">Signal</keyword>
<dbReference type="AlphaFoldDB" id="A0A9P0P0I0"/>
<gene>
    <name evidence="2" type="ORF">ACAOBT_LOCUS5490</name>
</gene>
<keyword evidence="3" id="KW-1185">Reference proteome</keyword>
<comment type="caution">
    <text evidence="2">The sequence shown here is derived from an EMBL/GenBank/DDBJ whole genome shotgun (WGS) entry which is preliminary data.</text>
</comment>
<dbReference type="Proteomes" id="UP001152888">
    <property type="component" value="Unassembled WGS sequence"/>
</dbReference>